<keyword evidence="4 5" id="KW-0472">Membrane</keyword>
<proteinExistence type="predicted"/>
<protein>
    <submittedName>
        <fullName evidence="6">Integral membrane protein DUF106</fullName>
    </submittedName>
</protein>
<gene>
    <name evidence="6" type="ORF">SAMN04487931_102486</name>
</gene>
<dbReference type="AlphaFoldDB" id="A0A1H2E4J0"/>
<feature type="transmembrane region" description="Helical" evidence="5">
    <location>
        <begin position="112"/>
        <end position="131"/>
    </location>
</feature>
<keyword evidence="2 5" id="KW-0812">Transmembrane</keyword>
<reference evidence="7" key="1">
    <citation type="submission" date="2016-10" db="EMBL/GenBank/DDBJ databases">
        <authorList>
            <person name="Varghese N."/>
            <person name="Submissions S."/>
        </authorList>
    </citation>
    <scope>NUCLEOTIDE SEQUENCE [LARGE SCALE GENOMIC DNA]</scope>
    <source>
        <strain evidence="7">DSM 3384</strain>
    </source>
</reference>
<accession>A0A1H2E4J0</accession>
<evidence type="ECO:0000256" key="1">
    <source>
        <dbReference type="ARBA" id="ARBA00004141"/>
    </source>
</evidence>
<evidence type="ECO:0000256" key="4">
    <source>
        <dbReference type="ARBA" id="ARBA00023136"/>
    </source>
</evidence>
<evidence type="ECO:0000256" key="2">
    <source>
        <dbReference type="ARBA" id="ARBA00022692"/>
    </source>
</evidence>
<dbReference type="RefSeq" id="WP_014955918.1">
    <property type="nucleotide sequence ID" value="NZ_FNLL01000002.1"/>
</dbReference>
<dbReference type="InterPro" id="IPR002809">
    <property type="entry name" value="EMC3/TMCO1"/>
</dbReference>
<dbReference type="EMBL" id="FNLL01000002">
    <property type="protein sequence ID" value="SDT89909.1"/>
    <property type="molecule type" value="Genomic_DNA"/>
</dbReference>
<keyword evidence="3 5" id="KW-1133">Transmembrane helix</keyword>
<feature type="transmembrane region" description="Helical" evidence="5">
    <location>
        <begin position="151"/>
        <end position="181"/>
    </location>
</feature>
<dbReference type="Proteomes" id="UP000199608">
    <property type="component" value="Unassembled WGS sequence"/>
</dbReference>
<feature type="transmembrane region" description="Helical" evidence="5">
    <location>
        <begin position="32"/>
        <end position="54"/>
    </location>
</feature>
<evidence type="ECO:0000256" key="5">
    <source>
        <dbReference type="SAM" id="Phobius"/>
    </source>
</evidence>
<evidence type="ECO:0000313" key="6">
    <source>
        <dbReference type="EMBL" id="SDT89909.1"/>
    </source>
</evidence>
<organism evidence="6 7">
    <name type="scientific">Desulfobacula phenolica</name>
    <dbReference type="NCBI Taxonomy" id="90732"/>
    <lineage>
        <taxon>Bacteria</taxon>
        <taxon>Pseudomonadati</taxon>
        <taxon>Thermodesulfobacteriota</taxon>
        <taxon>Desulfobacteria</taxon>
        <taxon>Desulfobacterales</taxon>
        <taxon>Desulfobacteraceae</taxon>
        <taxon>Desulfobacula</taxon>
    </lineage>
</organism>
<sequence>MDDFLDRVWVPIEAFLSGAVVFFDTILSPLEILGPGFVIFFIAFVVVCITRIIARVYVTKRYVRLKEDFSHWKEVREEAMKHPDREKAKALAKNIDQAQLNKAYYDYFFEGLLKNLISTVLPILLTAAYVTKIYTPQTLLTRFGNEWIFTFWFGASFQVNVSSLFWFVICLLLAFILLAILKKVFKKRNG</sequence>
<dbReference type="SMART" id="SM01415">
    <property type="entry name" value="DUF106"/>
    <property type="match status" value="1"/>
</dbReference>
<name>A0A1H2E4J0_9BACT</name>
<keyword evidence="7" id="KW-1185">Reference proteome</keyword>
<dbReference type="GO" id="GO:0016020">
    <property type="term" value="C:membrane"/>
    <property type="evidence" value="ECO:0007669"/>
    <property type="project" value="UniProtKB-SubCell"/>
</dbReference>
<comment type="subcellular location">
    <subcellularLocation>
        <location evidence="1">Membrane</location>
        <topology evidence="1">Multi-pass membrane protein</topology>
    </subcellularLocation>
</comment>
<evidence type="ECO:0000313" key="7">
    <source>
        <dbReference type="Proteomes" id="UP000199608"/>
    </source>
</evidence>
<evidence type="ECO:0000256" key="3">
    <source>
        <dbReference type="ARBA" id="ARBA00022989"/>
    </source>
</evidence>